<dbReference type="PANTHER" id="PTHR39157:SF1">
    <property type="entry name" value="DOXX FAMILY PROTEIN"/>
    <property type="match status" value="1"/>
</dbReference>
<keyword evidence="7" id="KW-1185">Reference proteome</keyword>
<dbReference type="Pfam" id="PF07681">
    <property type="entry name" value="DoxX"/>
    <property type="match status" value="1"/>
</dbReference>
<evidence type="ECO:0000256" key="1">
    <source>
        <dbReference type="ARBA" id="ARBA00004141"/>
    </source>
</evidence>
<sequence>MRLFQTLQPRASTQIPEPPVAKFLFADTRMAWLWLIVRLYVGYEWITAGIEKLTGRSIAFDSFGEVSKGGAWVFRGHDGTAIQGFVAGALAQASGAHPAVQGWYAAFLQHVVLPNAGVFAYMVTFGEVLIGLGLIFGALTGIAAFFGVFMNLNFLLAGTVSINPVIGALALLLVLGWRVAGYYGLDRYLLPLLGTPWTGSLARKQTHDGGTTANHALR</sequence>
<feature type="transmembrane region" description="Helical" evidence="5">
    <location>
        <begin position="128"/>
        <end position="149"/>
    </location>
</feature>
<accession>A0A8J3I751</accession>
<dbReference type="PANTHER" id="PTHR39157">
    <property type="entry name" value="INTEGRAL MEMBRANE PROTEIN-RELATED"/>
    <property type="match status" value="1"/>
</dbReference>
<feature type="transmembrane region" description="Helical" evidence="5">
    <location>
        <begin position="155"/>
        <end position="177"/>
    </location>
</feature>
<dbReference type="Proteomes" id="UP000612362">
    <property type="component" value="Unassembled WGS sequence"/>
</dbReference>
<keyword evidence="3 5" id="KW-1133">Transmembrane helix</keyword>
<reference evidence="6" key="1">
    <citation type="submission" date="2020-10" db="EMBL/GenBank/DDBJ databases">
        <title>Taxonomic study of unclassified bacteria belonging to the class Ktedonobacteria.</title>
        <authorList>
            <person name="Yabe S."/>
            <person name="Wang C.M."/>
            <person name="Zheng Y."/>
            <person name="Sakai Y."/>
            <person name="Cavaletti L."/>
            <person name="Monciardini P."/>
            <person name="Donadio S."/>
        </authorList>
    </citation>
    <scope>NUCLEOTIDE SEQUENCE</scope>
    <source>
        <strain evidence="6">SOSP1-1</strain>
    </source>
</reference>
<evidence type="ECO:0000313" key="6">
    <source>
        <dbReference type="EMBL" id="GHO45939.1"/>
    </source>
</evidence>
<proteinExistence type="predicted"/>
<gene>
    <name evidence="6" type="ORF">KSX_41020</name>
</gene>
<dbReference type="EMBL" id="BNJF01000002">
    <property type="protein sequence ID" value="GHO45939.1"/>
    <property type="molecule type" value="Genomic_DNA"/>
</dbReference>
<comment type="caution">
    <text evidence="6">The sequence shown here is derived from an EMBL/GenBank/DDBJ whole genome shotgun (WGS) entry which is preliminary data.</text>
</comment>
<organism evidence="6 7">
    <name type="scientific">Ktedonospora formicarum</name>
    <dbReference type="NCBI Taxonomy" id="2778364"/>
    <lineage>
        <taxon>Bacteria</taxon>
        <taxon>Bacillati</taxon>
        <taxon>Chloroflexota</taxon>
        <taxon>Ktedonobacteria</taxon>
        <taxon>Ktedonobacterales</taxon>
        <taxon>Ktedonobacteraceae</taxon>
        <taxon>Ktedonospora</taxon>
    </lineage>
</organism>
<keyword evidence="2 5" id="KW-0812">Transmembrane</keyword>
<evidence type="ECO:0000256" key="3">
    <source>
        <dbReference type="ARBA" id="ARBA00022989"/>
    </source>
</evidence>
<evidence type="ECO:0000256" key="5">
    <source>
        <dbReference type="SAM" id="Phobius"/>
    </source>
</evidence>
<evidence type="ECO:0008006" key="8">
    <source>
        <dbReference type="Google" id="ProtNLM"/>
    </source>
</evidence>
<dbReference type="AlphaFoldDB" id="A0A8J3I751"/>
<dbReference type="RefSeq" id="WP_220195353.1">
    <property type="nucleotide sequence ID" value="NZ_BNJF01000002.1"/>
</dbReference>
<dbReference type="InterPro" id="IPR032808">
    <property type="entry name" value="DoxX"/>
</dbReference>
<protein>
    <recommendedName>
        <fullName evidence="8">DoxX family protein</fullName>
    </recommendedName>
</protein>
<evidence type="ECO:0000256" key="4">
    <source>
        <dbReference type="ARBA" id="ARBA00023136"/>
    </source>
</evidence>
<evidence type="ECO:0000313" key="7">
    <source>
        <dbReference type="Proteomes" id="UP000612362"/>
    </source>
</evidence>
<evidence type="ECO:0000256" key="2">
    <source>
        <dbReference type="ARBA" id="ARBA00022692"/>
    </source>
</evidence>
<keyword evidence="4 5" id="KW-0472">Membrane</keyword>
<name>A0A8J3I751_9CHLR</name>
<comment type="subcellular location">
    <subcellularLocation>
        <location evidence="1">Membrane</location>
        <topology evidence="1">Multi-pass membrane protein</topology>
    </subcellularLocation>
</comment>
<dbReference type="GO" id="GO:0016020">
    <property type="term" value="C:membrane"/>
    <property type="evidence" value="ECO:0007669"/>
    <property type="project" value="UniProtKB-SubCell"/>
</dbReference>